<dbReference type="Pfam" id="PF00753">
    <property type="entry name" value="Lactamase_B"/>
    <property type="match status" value="1"/>
</dbReference>
<proteinExistence type="inferred from homology"/>
<dbReference type="CDD" id="cd16282">
    <property type="entry name" value="metallo-hydrolase-like_MBL-fold"/>
    <property type="match status" value="1"/>
</dbReference>
<sequence>MRGLGLLFLTLVSLEAFDYQLSPVKVTEDIYCFWGKPEMITKENGGNMVNSCFVKTEDSYVVIDSGPTYSYAKQAYEAMQKVASLPVNYVITTHAHDDHWLGNSFYKQQGALLIGPREYEQSIAGKTYSIKPEETRISQIVSKDAYEGTQIVALDKVVDQNLSRFKVGDIDFVLKQLVPKAHTISDLIVYLPQKKAIFTGDLVFNDRLTSMRDGSIIGNLKAIEIIDEFDADTIITGHGTRTDKHATEYQKAYQSQMKEKILEAIDEGVGLENITKVVPMEKYKNDAMYEELHKRNVLDAYSELEMYEGEEE</sequence>
<evidence type="ECO:0000313" key="4">
    <source>
        <dbReference type="Proteomes" id="UP001169069"/>
    </source>
</evidence>
<reference evidence="3" key="1">
    <citation type="submission" date="2023-01" db="EMBL/GenBank/DDBJ databases">
        <title>Sulfurovum sp. zt1-1 genome assembly.</title>
        <authorList>
            <person name="Wang J."/>
        </authorList>
    </citation>
    <scope>NUCLEOTIDE SEQUENCE</scope>
    <source>
        <strain evidence="3">Zt1-1</strain>
    </source>
</reference>
<dbReference type="InterPro" id="IPR036866">
    <property type="entry name" value="RibonucZ/Hydroxyglut_hydro"/>
</dbReference>
<dbReference type="InterPro" id="IPR001279">
    <property type="entry name" value="Metallo-B-lactamas"/>
</dbReference>
<organism evidence="3 4">
    <name type="scientific">Sulfurovum zhangzhouensis</name>
    <dbReference type="NCBI Taxonomy" id="3019067"/>
    <lineage>
        <taxon>Bacteria</taxon>
        <taxon>Pseudomonadati</taxon>
        <taxon>Campylobacterota</taxon>
        <taxon>Epsilonproteobacteria</taxon>
        <taxon>Campylobacterales</taxon>
        <taxon>Sulfurovaceae</taxon>
        <taxon>Sulfurovum</taxon>
    </lineage>
</organism>
<dbReference type="SMART" id="SM00849">
    <property type="entry name" value="Lactamase_B"/>
    <property type="match status" value="1"/>
</dbReference>
<dbReference type="InterPro" id="IPR050855">
    <property type="entry name" value="NDM-1-like"/>
</dbReference>
<evidence type="ECO:0000256" key="1">
    <source>
        <dbReference type="ARBA" id="ARBA00005250"/>
    </source>
</evidence>
<dbReference type="Proteomes" id="UP001169069">
    <property type="component" value="Unassembled WGS sequence"/>
</dbReference>
<dbReference type="RefSeq" id="WP_289414578.1">
    <property type="nucleotide sequence ID" value="NZ_JAQIBD010000005.1"/>
</dbReference>
<dbReference type="EMBL" id="JAQIBD010000005">
    <property type="protein sequence ID" value="MDM5272730.1"/>
    <property type="molecule type" value="Genomic_DNA"/>
</dbReference>
<comment type="caution">
    <text evidence="3">The sequence shown here is derived from an EMBL/GenBank/DDBJ whole genome shotgun (WGS) entry which is preliminary data.</text>
</comment>
<accession>A0ABT7R0W7</accession>
<feature type="domain" description="Metallo-beta-lactamase" evidence="2">
    <location>
        <begin position="48"/>
        <end position="238"/>
    </location>
</feature>
<dbReference type="Gene3D" id="3.60.15.10">
    <property type="entry name" value="Ribonuclease Z/Hydroxyacylglutathione hydrolase-like"/>
    <property type="match status" value="1"/>
</dbReference>
<dbReference type="PANTHER" id="PTHR42951">
    <property type="entry name" value="METALLO-BETA-LACTAMASE DOMAIN-CONTAINING"/>
    <property type="match status" value="1"/>
</dbReference>
<dbReference type="SUPFAM" id="SSF56281">
    <property type="entry name" value="Metallo-hydrolase/oxidoreductase"/>
    <property type="match status" value="1"/>
</dbReference>
<comment type="similarity">
    <text evidence="1">Belongs to the metallo-beta-lactamase superfamily. Class-B beta-lactamase family.</text>
</comment>
<evidence type="ECO:0000259" key="2">
    <source>
        <dbReference type="SMART" id="SM00849"/>
    </source>
</evidence>
<gene>
    <name evidence="3" type="ORF">PGH07_11150</name>
</gene>
<evidence type="ECO:0000313" key="3">
    <source>
        <dbReference type="EMBL" id="MDM5272730.1"/>
    </source>
</evidence>
<protein>
    <submittedName>
        <fullName evidence="3">MBL fold metallo-hydrolase</fullName>
    </submittedName>
</protein>
<dbReference type="PANTHER" id="PTHR42951:SF4">
    <property type="entry name" value="ACYL-COENZYME A THIOESTERASE MBLAC2"/>
    <property type="match status" value="1"/>
</dbReference>
<keyword evidence="4" id="KW-1185">Reference proteome</keyword>
<name>A0ABT7R0W7_9BACT</name>